<dbReference type="EMBL" id="CM045772">
    <property type="protein sequence ID" value="KAI7985239.1"/>
    <property type="molecule type" value="Genomic_DNA"/>
</dbReference>
<gene>
    <name evidence="1" type="ORF">LOK49_LG14G01681</name>
</gene>
<keyword evidence="1" id="KW-0418">Kinase</keyword>
<evidence type="ECO:0000313" key="2">
    <source>
        <dbReference type="Proteomes" id="UP001060215"/>
    </source>
</evidence>
<reference evidence="1 2" key="1">
    <citation type="journal article" date="2022" name="Plant J.">
        <title>Chromosome-level genome of Camellia lanceoleosa provides a valuable resource for understanding genome evolution and self-incompatibility.</title>
        <authorList>
            <person name="Gong W."/>
            <person name="Xiao S."/>
            <person name="Wang L."/>
            <person name="Liao Z."/>
            <person name="Chang Y."/>
            <person name="Mo W."/>
            <person name="Hu G."/>
            <person name="Li W."/>
            <person name="Zhao G."/>
            <person name="Zhu H."/>
            <person name="Hu X."/>
            <person name="Ji K."/>
            <person name="Xiang X."/>
            <person name="Song Q."/>
            <person name="Yuan D."/>
            <person name="Jin S."/>
            <person name="Zhang L."/>
        </authorList>
    </citation>
    <scope>NUCLEOTIDE SEQUENCE [LARGE SCALE GENOMIC DNA]</scope>
    <source>
        <strain evidence="1">SQ_2022a</strain>
    </source>
</reference>
<accession>A0ACC0F9A3</accession>
<comment type="caution">
    <text evidence="1">The sequence shown here is derived from an EMBL/GenBank/DDBJ whole genome shotgun (WGS) entry which is preliminary data.</text>
</comment>
<name>A0ACC0F9A3_9ERIC</name>
<keyword evidence="1" id="KW-0808">Transferase</keyword>
<keyword evidence="2" id="KW-1185">Reference proteome</keyword>
<proteinExistence type="predicted"/>
<protein>
    <submittedName>
        <fullName evidence="1">Mitogen-activated protein kinase kinase kinase 18</fullName>
    </submittedName>
</protein>
<organism evidence="1 2">
    <name type="scientific">Camellia lanceoleosa</name>
    <dbReference type="NCBI Taxonomy" id="1840588"/>
    <lineage>
        <taxon>Eukaryota</taxon>
        <taxon>Viridiplantae</taxon>
        <taxon>Streptophyta</taxon>
        <taxon>Embryophyta</taxon>
        <taxon>Tracheophyta</taxon>
        <taxon>Spermatophyta</taxon>
        <taxon>Magnoliopsida</taxon>
        <taxon>eudicotyledons</taxon>
        <taxon>Gunneridae</taxon>
        <taxon>Pentapetalae</taxon>
        <taxon>asterids</taxon>
        <taxon>Ericales</taxon>
        <taxon>Theaceae</taxon>
        <taxon>Camellia</taxon>
    </lineage>
</organism>
<sequence>MKSGGCGLPESDVRYYARSILRGLNRIHQCGYVHCDLKPENVLLVPNTTGSGTKFKMPWVGKEDLDAEVLLRQIGEGHELPKVPSEVSKEGREFLKGCFARKSMYRLTTEMLLNHSFVEGLVEDDGEIEEGEEILVPDEVGLSFMLYETDEECSYSSSSDDCTFVSEEFFLSSWSDEAYEIDTQEFSGFAEEGTLEDQENTDTTSSTIALTSQTGV</sequence>
<evidence type="ECO:0000313" key="1">
    <source>
        <dbReference type="EMBL" id="KAI7985239.1"/>
    </source>
</evidence>
<dbReference type="Proteomes" id="UP001060215">
    <property type="component" value="Chromosome 15"/>
</dbReference>